<evidence type="ECO:0000313" key="1">
    <source>
        <dbReference type="EMBL" id="KIK02231.1"/>
    </source>
</evidence>
<organism evidence="1 2">
    <name type="scientific">Laccaria amethystina LaAM-08-1</name>
    <dbReference type="NCBI Taxonomy" id="1095629"/>
    <lineage>
        <taxon>Eukaryota</taxon>
        <taxon>Fungi</taxon>
        <taxon>Dikarya</taxon>
        <taxon>Basidiomycota</taxon>
        <taxon>Agaricomycotina</taxon>
        <taxon>Agaricomycetes</taxon>
        <taxon>Agaricomycetidae</taxon>
        <taxon>Agaricales</taxon>
        <taxon>Agaricineae</taxon>
        <taxon>Hydnangiaceae</taxon>
        <taxon>Laccaria</taxon>
    </lineage>
</organism>
<gene>
    <name evidence="1" type="ORF">K443DRAFT_97233</name>
</gene>
<keyword evidence="2" id="KW-1185">Reference proteome</keyword>
<dbReference type="HOGENOM" id="CLU_748159_0_0_1"/>
<dbReference type="OrthoDB" id="2634326at2759"/>
<dbReference type="EMBL" id="KN838595">
    <property type="protein sequence ID" value="KIK02231.1"/>
    <property type="molecule type" value="Genomic_DNA"/>
</dbReference>
<name>A0A0C9XBD5_9AGAR</name>
<reference evidence="2" key="2">
    <citation type="submission" date="2015-01" db="EMBL/GenBank/DDBJ databases">
        <title>Evolutionary Origins and Diversification of the Mycorrhizal Mutualists.</title>
        <authorList>
            <consortium name="DOE Joint Genome Institute"/>
            <consortium name="Mycorrhizal Genomics Consortium"/>
            <person name="Kohler A."/>
            <person name="Kuo A."/>
            <person name="Nagy L.G."/>
            <person name="Floudas D."/>
            <person name="Copeland A."/>
            <person name="Barry K.W."/>
            <person name="Cichocki N."/>
            <person name="Veneault-Fourrey C."/>
            <person name="LaButti K."/>
            <person name="Lindquist E.A."/>
            <person name="Lipzen A."/>
            <person name="Lundell T."/>
            <person name="Morin E."/>
            <person name="Murat C."/>
            <person name="Riley R."/>
            <person name="Ohm R."/>
            <person name="Sun H."/>
            <person name="Tunlid A."/>
            <person name="Henrissat B."/>
            <person name="Grigoriev I.V."/>
            <person name="Hibbett D.S."/>
            <person name="Martin F."/>
        </authorList>
    </citation>
    <scope>NUCLEOTIDE SEQUENCE [LARGE SCALE GENOMIC DNA]</scope>
    <source>
        <strain evidence="2">LaAM-08-1</strain>
    </source>
</reference>
<proteinExistence type="predicted"/>
<reference evidence="1 2" key="1">
    <citation type="submission" date="2014-04" db="EMBL/GenBank/DDBJ databases">
        <authorList>
            <consortium name="DOE Joint Genome Institute"/>
            <person name="Kuo A."/>
            <person name="Kohler A."/>
            <person name="Nagy L.G."/>
            <person name="Floudas D."/>
            <person name="Copeland A."/>
            <person name="Barry K.W."/>
            <person name="Cichocki N."/>
            <person name="Veneault-Fourrey C."/>
            <person name="LaButti K."/>
            <person name="Lindquist E.A."/>
            <person name="Lipzen A."/>
            <person name="Lundell T."/>
            <person name="Morin E."/>
            <person name="Murat C."/>
            <person name="Sun H."/>
            <person name="Tunlid A."/>
            <person name="Henrissat B."/>
            <person name="Grigoriev I.V."/>
            <person name="Hibbett D.S."/>
            <person name="Martin F."/>
            <person name="Nordberg H.P."/>
            <person name="Cantor M.N."/>
            <person name="Hua S.X."/>
        </authorList>
    </citation>
    <scope>NUCLEOTIDE SEQUENCE [LARGE SCALE GENOMIC DNA]</scope>
    <source>
        <strain evidence="1 2">LaAM-08-1</strain>
    </source>
</reference>
<accession>A0A0C9XBD5</accession>
<protein>
    <submittedName>
        <fullName evidence="1">Uncharacterized protein</fullName>
    </submittedName>
</protein>
<sequence length="407" mass="46399">MSSSTTDPLLHTYGSPDVFGRHHYNDGNTIFETYERSEDGEIMAYDALSIAELNEEYTLPNNCPLPLSPSISPGQGIPRRIIVTSPNADWMPYISLRARDVRAREDGRFGWADFTVCPQWFIESQWHLPFIRTRPTAATIQSHELSFCWWDLRDHHFVESRGSAFRDLGTLQSDVADALRGEAKKLHLACRSVQQHKDPGRLFYLANKTIDAALQLKFCNFTRRDLVYRVACFQRLYLETFAMYEWHTKWAFRLNDTTGQIYEIDESIMGAITDSPDCIAVLYRVGAPAWYVWPPANIPHDMTIRYIVAPGWEKKPNYRGRSASEYDPQEFTSRDYPNAPFKTVITASPRSSAYVAACQQWCEGHFGPIVSQPIVKEPVDRLATVALMPRPVGLKGSVTAPVRSEFS</sequence>
<dbReference type="AlphaFoldDB" id="A0A0C9XBD5"/>
<evidence type="ECO:0000313" key="2">
    <source>
        <dbReference type="Proteomes" id="UP000054477"/>
    </source>
</evidence>
<dbReference type="Proteomes" id="UP000054477">
    <property type="component" value="Unassembled WGS sequence"/>
</dbReference>